<evidence type="ECO:0000313" key="2">
    <source>
        <dbReference type="EMBL" id="MFG1372036.1"/>
    </source>
</evidence>
<organism evidence="2 3">
    <name type="scientific">Xanthobacter oligotrophicus</name>
    <dbReference type="NCBI Taxonomy" id="2607286"/>
    <lineage>
        <taxon>Bacteria</taxon>
        <taxon>Pseudomonadati</taxon>
        <taxon>Pseudomonadota</taxon>
        <taxon>Alphaproteobacteria</taxon>
        <taxon>Hyphomicrobiales</taxon>
        <taxon>Xanthobacteraceae</taxon>
        <taxon>Xanthobacter</taxon>
    </lineage>
</organism>
<keyword evidence="1" id="KW-0472">Membrane</keyword>
<proteinExistence type="predicted"/>
<name>A0ABW6ZTI5_9HYPH</name>
<dbReference type="Proteomes" id="UP001604002">
    <property type="component" value="Unassembled WGS sequence"/>
</dbReference>
<evidence type="ECO:0000313" key="3">
    <source>
        <dbReference type="Proteomes" id="UP001604002"/>
    </source>
</evidence>
<dbReference type="EMBL" id="JBAFVH010000004">
    <property type="protein sequence ID" value="MFG1372036.1"/>
    <property type="molecule type" value="Genomic_DNA"/>
</dbReference>
<gene>
    <name evidence="2" type="ORF">V5F32_07670</name>
</gene>
<evidence type="ECO:0000256" key="1">
    <source>
        <dbReference type="SAM" id="Phobius"/>
    </source>
</evidence>
<dbReference type="SUPFAM" id="SSF81442">
    <property type="entry name" value="Cytochrome c oxidase subunit I-like"/>
    <property type="match status" value="1"/>
</dbReference>
<reference evidence="2 3" key="1">
    <citation type="submission" date="2024-02" db="EMBL/GenBank/DDBJ databases">
        <title>Expansion and revision of Xanthobacter and proposal of Roseixanthobacter gen. nov.</title>
        <authorList>
            <person name="Soltysiak M.P.M."/>
            <person name="Jalihal A."/>
            <person name="Ory A."/>
            <person name="Chrisophersen C."/>
            <person name="Lee A.D."/>
            <person name="Boulton J."/>
            <person name="Springer M."/>
        </authorList>
    </citation>
    <scope>NUCLEOTIDE SEQUENCE [LARGE SCALE GENOMIC DNA]</scope>
    <source>
        <strain evidence="2 3">23A</strain>
    </source>
</reference>
<evidence type="ECO:0008006" key="4">
    <source>
        <dbReference type="Google" id="ProtNLM"/>
    </source>
</evidence>
<keyword evidence="3" id="KW-1185">Reference proteome</keyword>
<keyword evidence="1" id="KW-0812">Transmembrane</keyword>
<keyword evidence="1" id="KW-1133">Transmembrane helix</keyword>
<feature type="transmembrane region" description="Helical" evidence="1">
    <location>
        <begin position="40"/>
        <end position="59"/>
    </location>
</feature>
<protein>
    <recommendedName>
        <fullName evidence="4">Cytochrome C and Quinol oxidase polypeptide I</fullName>
    </recommendedName>
</protein>
<comment type="caution">
    <text evidence="2">The sequence shown here is derived from an EMBL/GenBank/DDBJ whole genome shotgun (WGS) entry which is preliminary data.</text>
</comment>
<feature type="transmembrane region" description="Helical" evidence="1">
    <location>
        <begin position="71"/>
        <end position="95"/>
    </location>
</feature>
<sequence>MTASMTASTLAFRFAVIFVVTGMLMGIAMAASHDTSVMPAHAHLNLLGWVSLFLFGIYYERRPALDTSRLARLQVLIWALATAVLTVAVAAVHLGQDAADPVAAVTSLVVLGDVLLFGYLVYRGGPVREGQGRDGKGFAPAE</sequence>
<dbReference type="Gene3D" id="1.20.210.10">
    <property type="entry name" value="Cytochrome c oxidase-like, subunit I domain"/>
    <property type="match status" value="1"/>
</dbReference>
<dbReference type="InterPro" id="IPR036927">
    <property type="entry name" value="Cyt_c_oxase-like_su1_sf"/>
</dbReference>
<feature type="transmembrane region" description="Helical" evidence="1">
    <location>
        <begin position="101"/>
        <end position="122"/>
    </location>
</feature>
<accession>A0ABW6ZTI5</accession>
<dbReference type="RefSeq" id="WP_393991961.1">
    <property type="nucleotide sequence ID" value="NZ_JBAFVH010000004.1"/>
</dbReference>